<sequence length="61" mass="7029">MDVRATKRHRGDGRFTIRGDTILIDGCFETSATIRKNAVSACKYTNRPRFKCFRKNGHLQI</sequence>
<dbReference type="WBParaSite" id="nRc.2.0.1.t06297-RA">
    <property type="protein sequence ID" value="nRc.2.0.1.t06297-RA"/>
    <property type="gene ID" value="nRc.2.0.1.g06297"/>
</dbReference>
<dbReference type="AlphaFoldDB" id="A0A915HXK1"/>
<dbReference type="Proteomes" id="UP000887565">
    <property type="component" value="Unplaced"/>
</dbReference>
<reference evidence="2" key="1">
    <citation type="submission" date="2022-11" db="UniProtKB">
        <authorList>
            <consortium name="WormBaseParasite"/>
        </authorList>
    </citation>
    <scope>IDENTIFICATION</scope>
</reference>
<evidence type="ECO:0000313" key="1">
    <source>
        <dbReference type="Proteomes" id="UP000887565"/>
    </source>
</evidence>
<keyword evidence="1" id="KW-1185">Reference proteome</keyword>
<protein>
    <submittedName>
        <fullName evidence="2">Ribosomal protein L16</fullName>
    </submittedName>
</protein>
<proteinExistence type="predicted"/>
<name>A0A915HXK1_ROMCU</name>
<accession>A0A915HXK1</accession>
<evidence type="ECO:0000313" key="2">
    <source>
        <dbReference type="WBParaSite" id="nRc.2.0.1.t06297-RA"/>
    </source>
</evidence>
<organism evidence="1 2">
    <name type="scientific">Romanomermis culicivorax</name>
    <name type="common">Nematode worm</name>
    <dbReference type="NCBI Taxonomy" id="13658"/>
    <lineage>
        <taxon>Eukaryota</taxon>
        <taxon>Metazoa</taxon>
        <taxon>Ecdysozoa</taxon>
        <taxon>Nematoda</taxon>
        <taxon>Enoplea</taxon>
        <taxon>Dorylaimia</taxon>
        <taxon>Mermithida</taxon>
        <taxon>Mermithoidea</taxon>
        <taxon>Mermithidae</taxon>
        <taxon>Romanomermis</taxon>
    </lineage>
</organism>